<dbReference type="AlphaFoldDB" id="A0A8X7C382"/>
<evidence type="ECO:0000313" key="1">
    <source>
        <dbReference type="EMBL" id="GFY53835.1"/>
    </source>
</evidence>
<name>A0A8X7C382_9ARAC</name>
<evidence type="ECO:0000313" key="2">
    <source>
        <dbReference type="Proteomes" id="UP000886998"/>
    </source>
</evidence>
<dbReference type="OrthoDB" id="6437684at2759"/>
<protein>
    <submittedName>
        <fullName evidence="1">Uncharacterized protein</fullName>
    </submittedName>
</protein>
<reference evidence="1" key="1">
    <citation type="submission" date="2020-08" db="EMBL/GenBank/DDBJ databases">
        <title>Multicomponent nature underlies the extraordinary mechanical properties of spider dragline silk.</title>
        <authorList>
            <person name="Kono N."/>
            <person name="Nakamura H."/>
            <person name="Mori M."/>
            <person name="Yoshida Y."/>
            <person name="Ohtoshi R."/>
            <person name="Malay A.D."/>
            <person name="Moran D.A.P."/>
            <person name="Tomita M."/>
            <person name="Numata K."/>
            <person name="Arakawa K."/>
        </authorList>
    </citation>
    <scope>NUCLEOTIDE SEQUENCE</scope>
</reference>
<comment type="caution">
    <text evidence="1">The sequence shown here is derived from an EMBL/GenBank/DDBJ whole genome shotgun (WGS) entry which is preliminary data.</text>
</comment>
<sequence length="199" mass="23146">MYDEFQGGDGPRAHLRKSVSYDSSSLPSLCANTFCEELADALLQRATSLRTFHPSVIVGREERFIESLIDLARAIRPPLPQPEEKPLPQQDVPEESFKLENYIEISPPQEIPALITPVRIPKSRRFRGVAWKKEWKKGKRKTLWSRMRRRLIKECTGLKPGSRKLEWRYVKKTLGKGWKTKKTTLVRFVDRLFGNLNQE</sequence>
<proteinExistence type="predicted"/>
<organism evidence="1 2">
    <name type="scientific">Trichonephila inaurata madagascariensis</name>
    <dbReference type="NCBI Taxonomy" id="2747483"/>
    <lineage>
        <taxon>Eukaryota</taxon>
        <taxon>Metazoa</taxon>
        <taxon>Ecdysozoa</taxon>
        <taxon>Arthropoda</taxon>
        <taxon>Chelicerata</taxon>
        <taxon>Arachnida</taxon>
        <taxon>Araneae</taxon>
        <taxon>Araneomorphae</taxon>
        <taxon>Entelegynae</taxon>
        <taxon>Araneoidea</taxon>
        <taxon>Nephilidae</taxon>
        <taxon>Trichonephila</taxon>
        <taxon>Trichonephila inaurata</taxon>
    </lineage>
</organism>
<gene>
    <name evidence="1" type="primary">AVEN_56731_1</name>
    <name evidence="1" type="ORF">TNIN_362081</name>
</gene>
<dbReference type="EMBL" id="BMAV01009520">
    <property type="protein sequence ID" value="GFY53835.1"/>
    <property type="molecule type" value="Genomic_DNA"/>
</dbReference>
<keyword evidence="2" id="KW-1185">Reference proteome</keyword>
<accession>A0A8X7C382</accession>
<dbReference type="Proteomes" id="UP000886998">
    <property type="component" value="Unassembled WGS sequence"/>
</dbReference>